<keyword evidence="3" id="KW-1185">Reference proteome</keyword>
<reference evidence="2" key="1">
    <citation type="submission" date="2023-03" db="EMBL/GenBank/DDBJ databases">
        <title>Massive genome expansion in bonnet fungi (Mycena s.s.) driven by repeated elements and novel gene families across ecological guilds.</title>
        <authorList>
            <consortium name="Lawrence Berkeley National Laboratory"/>
            <person name="Harder C.B."/>
            <person name="Miyauchi S."/>
            <person name="Viragh M."/>
            <person name="Kuo A."/>
            <person name="Thoen E."/>
            <person name="Andreopoulos B."/>
            <person name="Lu D."/>
            <person name="Skrede I."/>
            <person name="Drula E."/>
            <person name="Henrissat B."/>
            <person name="Morin E."/>
            <person name="Kohler A."/>
            <person name="Barry K."/>
            <person name="LaButti K."/>
            <person name="Morin E."/>
            <person name="Salamov A."/>
            <person name="Lipzen A."/>
            <person name="Mereny Z."/>
            <person name="Hegedus B."/>
            <person name="Baldrian P."/>
            <person name="Stursova M."/>
            <person name="Weitz H."/>
            <person name="Taylor A."/>
            <person name="Grigoriev I.V."/>
            <person name="Nagy L.G."/>
            <person name="Martin F."/>
            <person name="Kauserud H."/>
        </authorList>
    </citation>
    <scope>NUCLEOTIDE SEQUENCE</scope>
    <source>
        <strain evidence="2">CBHHK188m</strain>
    </source>
</reference>
<sequence>MAFMILNIFWNFNNLDPYKATGYDCLHFFDGGIWGRHMWPLIKGYLQSSGLASKFNANMATPRVGTISSTSRPLPPLATQMVKPFSIFSSVPCIVQLLPQNSCLVRVIRTMVKVRIMLGLEVVVEIRLELLRKFIADYERICKDVSETHSKSFNFLKQHFLSHAISCFKDKGTSRNQNTRDVEHQMSIMDENEETMAWLDMKVNEWQKSQEEDETEPVLPPHTAQAHWRLGSADTQMTSTRIPHPETQVFKWEPVVRPHPKTCGFFAKDHFFFFFVVPSSAQRRSLSGRPHDPRGKRTPAAQTSVPSERIPPPPPPTIPDNGTIPEENQTRHERVD</sequence>
<feature type="compositionally biased region" description="Pro residues" evidence="1">
    <location>
        <begin position="309"/>
        <end position="318"/>
    </location>
</feature>
<gene>
    <name evidence="2" type="ORF">DFH07DRAFT_1056449</name>
</gene>
<dbReference type="AlphaFoldDB" id="A0AAD7K5T0"/>
<protein>
    <submittedName>
        <fullName evidence="2">Uncharacterized protein</fullName>
    </submittedName>
</protein>
<name>A0AAD7K5T0_9AGAR</name>
<dbReference type="Proteomes" id="UP001215280">
    <property type="component" value="Unassembled WGS sequence"/>
</dbReference>
<dbReference type="EMBL" id="JARJLG010000010">
    <property type="protein sequence ID" value="KAJ7777661.1"/>
    <property type="molecule type" value="Genomic_DNA"/>
</dbReference>
<evidence type="ECO:0000313" key="3">
    <source>
        <dbReference type="Proteomes" id="UP001215280"/>
    </source>
</evidence>
<comment type="caution">
    <text evidence="2">The sequence shown here is derived from an EMBL/GenBank/DDBJ whole genome shotgun (WGS) entry which is preliminary data.</text>
</comment>
<evidence type="ECO:0000256" key="1">
    <source>
        <dbReference type="SAM" id="MobiDB-lite"/>
    </source>
</evidence>
<accession>A0AAD7K5T0</accession>
<proteinExistence type="predicted"/>
<evidence type="ECO:0000313" key="2">
    <source>
        <dbReference type="EMBL" id="KAJ7777661.1"/>
    </source>
</evidence>
<feature type="region of interest" description="Disordered" evidence="1">
    <location>
        <begin position="283"/>
        <end position="336"/>
    </location>
</feature>
<organism evidence="2 3">
    <name type="scientific">Mycena maculata</name>
    <dbReference type="NCBI Taxonomy" id="230809"/>
    <lineage>
        <taxon>Eukaryota</taxon>
        <taxon>Fungi</taxon>
        <taxon>Dikarya</taxon>
        <taxon>Basidiomycota</taxon>
        <taxon>Agaricomycotina</taxon>
        <taxon>Agaricomycetes</taxon>
        <taxon>Agaricomycetidae</taxon>
        <taxon>Agaricales</taxon>
        <taxon>Marasmiineae</taxon>
        <taxon>Mycenaceae</taxon>
        <taxon>Mycena</taxon>
    </lineage>
</organism>